<keyword evidence="3" id="KW-1003">Cell membrane</keyword>
<accession>A0A7Z2VQH2</accession>
<keyword evidence="5 7" id="KW-1133">Transmembrane helix</keyword>
<dbReference type="GO" id="GO:0055085">
    <property type="term" value="P:transmembrane transport"/>
    <property type="evidence" value="ECO:0007669"/>
    <property type="project" value="InterPro"/>
</dbReference>
<dbReference type="Gene3D" id="1.10.3720.10">
    <property type="entry name" value="MetI-like"/>
    <property type="match status" value="1"/>
</dbReference>
<protein>
    <submittedName>
        <fullName evidence="9">Sugar ABC transporter permease</fullName>
    </submittedName>
</protein>
<dbReference type="RefSeq" id="WP_169283561.1">
    <property type="nucleotide sequence ID" value="NZ_CP051680.1"/>
</dbReference>
<dbReference type="SUPFAM" id="SSF161098">
    <property type="entry name" value="MetI-like"/>
    <property type="match status" value="1"/>
</dbReference>
<dbReference type="GO" id="GO:0005886">
    <property type="term" value="C:plasma membrane"/>
    <property type="evidence" value="ECO:0007669"/>
    <property type="project" value="UniProtKB-SubCell"/>
</dbReference>
<dbReference type="Proteomes" id="UP000502248">
    <property type="component" value="Chromosome"/>
</dbReference>
<feature type="transmembrane region" description="Helical" evidence="7">
    <location>
        <begin position="289"/>
        <end position="310"/>
    </location>
</feature>
<feature type="transmembrane region" description="Helical" evidence="7">
    <location>
        <begin position="229"/>
        <end position="247"/>
    </location>
</feature>
<evidence type="ECO:0000256" key="4">
    <source>
        <dbReference type="ARBA" id="ARBA00022692"/>
    </source>
</evidence>
<organism evidence="9 10">
    <name type="scientific">Cohnella herbarum</name>
    <dbReference type="NCBI Taxonomy" id="2728023"/>
    <lineage>
        <taxon>Bacteria</taxon>
        <taxon>Bacillati</taxon>
        <taxon>Bacillota</taxon>
        <taxon>Bacilli</taxon>
        <taxon>Bacillales</taxon>
        <taxon>Paenibacillaceae</taxon>
        <taxon>Cohnella</taxon>
    </lineage>
</organism>
<dbReference type="Pfam" id="PF00528">
    <property type="entry name" value="BPD_transp_1"/>
    <property type="match status" value="1"/>
</dbReference>
<proteinExistence type="inferred from homology"/>
<dbReference type="PANTHER" id="PTHR43227">
    <property type="entry name" value="BLL4140 PROTEIN"/>
    <property type="match status" value="1"/>
</dbReference>
<keyword evidence="10" id="KW-1185">Reference proteome</keyword>
<reference evidence="9 10" key="1">
    <citation type="submission" date="2020-04" db="EMBL/GenBank/DDBJ databases">
        <title>Genome sequencing of novel species.</title>
        <authorList>
            <person name="Heo J."/>
            <person name="Kim S.-J."/>
            <person name="Kim J.-S."/>
            <person name="Hong S.-B."/>
            <person name="Kwon S.-W."/>
        </authorList>
    </citation>
    <scope>NUCLEOTIDE SEQUENCE [LARGE SCALE GENOMIC DNA]</scope>
    <source>
        <strain evidence="9 10">MFER-1</strain>
    </source>
</reference>
<evidence type="ECO:0000256" key="2">
    <source>
        <dbReference type="ARBA" id="ARBA00022448"/>
    </source>
</evidence>
<gene>
    <name evidence="9" type="ORF">HH215_31835</name>
</gene>
<dbReference type="InterPro" id="IPR035906">
    <property type="entry name" value="MetI-like_sf"/>
</dbReference>
<evidence type="ECO:0000256" key="5">
    <source>
        <dbReference type="ARBA" id="ARBA00022989"/>
    </source>
</evidence>
<name>A0A7Z2VQH2_9BACL</name>
<dbReference type="EMBL" id="CP051680">
    <property type="protein sequence ID" value="QJD87316.1"/>
    <property type="molecule type" value="Genomic_DNA"/>
</dbReference>
<feature type="transmembrane region" description="Helical" evidence="7">
    <location>
        <begin position="131"/>
        <end position="155"/>
    </location>
</feature>
<sequence length="323" mass="36897">MGSSATGIRPSSVRKALNPASERRRRASYWKRNAPFYLLLVPGVLYFLVFRYVPLLGSVIAFQDYNIYEGFWRSEWVGFKWFEQFFAFAHFRRLLWNTLAISFLQLLFAFPAPIMLAILLNELRNMAMRRFIQTVVYIPHFLSWVIVGGFGYMLLSPQVGLINHLIRAIGFDPVFFLQEPGWFRPIIVTSAIWKEMGWNAIIFLAAIAGISPTLYEASRIDGAGRWRQLLHVTVPGIMPAIMILFLLKIGQILDVGFEQIYVFLNPVTYSVGDIIDTYAYREGVLKGQYGMTTAIGLFKSIVGFALLIIANRVSRLTTGERLI</sequence>
<dbReference type="KEGG" id="cheb:HH215_31835"/>
<dbReference type="PANTHER" id="PTHR43227:SF11">
    <property type="entry name" value="BLL4140 PROTEIN"/>
    <property type="match status" value="1"/>
</dbReference>
<dbReference type="InterPro" id="IPR000515">
    <property type="entry name" value="MetI-like"/>
</dbReference>
<evidence type="ECO:0000256" key="7">
    <source>
        <dbReference type="RuleBase" id="RU363032"/>
    </source>
</evidence>
<keyword evidence="4 7" id="KW-0812">Transmembrane</keyword>
<comment type="similarity">
    <text evidence="7">Belongs to the binding-protein-dependent transport system permease family.</text>
</comment>
<dbReference type="InterPro" id="IPR050809">
    <property type="entry name" value="UgpAE/MalFG_permease"/>
</dbReference>
<dbReference type="PROSITE" id="PS50928">
    <property type="entry name" value="ABC_TM1"/>
    <property type="match status" value="1"/>
</dbReference>
<feature type="domain" description="ABC transmembrane type-1" evidence="8">
    <location>
        <begin position="95"/>
        <end position="310"/>
    </location>
</feature>
<keyword evidence="2 7" id="KW-0813">Transport</keyword>
<keyword evidence="6 7" id="KW-0472">Membrane</keyword>
<evidence type="ECO:0000259" key="8">
    <source>
        <dbReference type="PROSITE" id="PS50928"/>
    </source>
</evidence>
<evidence type="ECO:0000256" key="1">
    <source>
        <dbReference type="ARBA" id="ARBA00004651"/>
    </source>
</evidence>
<feature type="transmembrane region" description="Helical" evidence="7">
    <location>
        <begin position="198"/>
        <end position="217"/>
    </location>
</feature>
<dbReference type="CDD" id="cd06261">
    <property type="entry name" value="TM_PBP2"/>
    <property type="match status" value="1"/>
</dbReference>
<evidence type="ECO:0000313" key="9">
    <source>
        <dbReference type="EMBL" id="QJD87316.1"/>
    </source>
</evidence>
<evidence type="ECO:0000256" key="3">
    <source>
        <dbReference type="ARBA" id="ARBA00022475"/>
    </source>
</evidence>
<dbReference type="AlphaFoldDB" id="A0A7Z2VQH2"/>
<comment type="subcellular location">
    <subcellularLocation>
        <location evidence="1 7">Cell membrane</location>
        <topology evidence="1 7">Multi-pass membrane protein</topology>
    </subcellularLocation>
</comment>
<evidence type="ECO:0000256" key="6">
    <source>
        <dbReference type="ARBA" id="ARBA00023136"/>
    </source>
</evidence>
<evidence type="ECO:0000313" key="10">
    <source>
        <dbReference type="Proteomes" id="UP000502248"/>
    </source>
</evidence>
<feature type="transmembrane region" description="Helical" evidence="7">
    <location>
        <begin position="34"/>
        <end position="53"/>
    </location>
</feature>
<feature type="transmembrane region" description="Helical" evidence="7">
    <location>
        <begin position="94"/>
        <end position="119"/>
    </location>
</feature>